<evidence type="ECO:0000313" key="3">
    <source>
        <dbReference type="EMBL" id="CAD9867197.1"/>
    </source>
</evidence>
<organism evidence="3">
    <name type="scientific">Fibrocapsa japonica</name>
    <dbReference type="NCBI Taxonomy" id="94617"/>
    <lineage>
        <taxon>Eukaryota</taxon>
        <taxon>Sar</taxon>
        <taxon>Stramenopiles</taxon>
        <taxon>Ochrophyta</taxon>
        <taxon>Raphidophyceae</taxon>
        <taxon>Chattonellales</taxon>
        <taxon>Chattonellaceae</taxon>
        <taxon>Fibrocapsa</taxon>
    </lineage>
</organism>
<dbReference type="Gene3D" id="2.40.100.10">
    <property type="entry name" value="Cyclophilin-like"/>
    <property type="match status" value="1"/>
</dbReference>
<reference evidence="3" key="1">
    <citation type="submission" date="2021-01" db="EMBL/GenBank/DDBJ databases">
        <authorList>
            <person name="Corre E."/>
            <person name="Pelletier E."/>
            <person name="Niang G."/>
            <person name="Scheremetjew M."/>
            <person name="Finn R."/>
            <person name="Kale V."/>
            <person name="Holt S."/>
            <person name="Cochrane G."/>
            <person name="Meng A."/>
            <person name="Brown T."/>
            <person name="Cohen L."/>
        </authorList>
    </citation>
    <scope>NUCLEOTIDE SEQUENCE</scope>
    <source>
        <strain evidence="3">CCMP1661</strain>
    </source>
</reference>
<dbReference type="InterPro" id="IPR044178">
    <property type="entry name" value="CYP28-like"/>
</dbReference>
<dbReference type="PANTHER" id="PTHR47875:SF1">
    <property type="entry name" value="PEPTIDYL-PROLYL CIS-TRANS ISOMERASE CYP28, CHLOROPLASTIC"/>
    <property type="match status" value="1"/>
</dbReference>
<dbReference type="PRINTS" id="PR00153">
    <property type="entry name" value="CSAPPISMRASE"/>
</dbReference>
<dbReference type="PANTHER" id="PTHR47875">
    <property type="entry name" value="PEPTIDYL-PROLYL CIS-TRANS ISOMERASE CYP28, CHLOROPLASTIC"/>
    <property type="match status" value="1"/>
</dbReference>
<feature type="signal peptide" evidence="1">
    <location>
        <begin position="1"/>
        <end position="29"/>
    </location>
</feature>
<dbReference type="Pfam" id="PF00160">
    <property type="entry name" value="Pro_isomerase"/>
    <property type="match status" value="1"/>
</dbReference>
<dbReference type="InterPro" id="IPR029000">
    <property type="entry name" value="Cyclophilin-like_dom_sf"/>
</dbReference>
<feature type="chain" id="PRO_5030985316" description="PPIase cyclophilin-type domain-containing protein" evidence="1">
    <location>
        <begin position="30"/>
        <end position="308"/>
    </location>
</feature>
<dbReference type="GO" id="GO:0009507">
    <property type="term" value="C:chloroplast"/>
    <property type="evidence" value="ECO:0007669"/>
    <property type="project" value="TreeGrafter"/>
</dbReference>
<name>A0A7S2XZB5_9STRA</name>
<accession>A0A7S2XZB5</accession>
<dbReference type="InterPro" id="IPR002130">
    <property type="entry name" value="Cyclophilin-type_PPIase_dom"/>
</dbReference>
<dbReference type="AlphaFoldDB" id="A0A7S2XZB5"/>
<evidence type="ECO:0000256" key="1">
    <source>
        <dbReference type="SAM" id="SignalP"/>
    </source>
</evidence>
<dbReference type="EMBL" id="HBHR01015873">
    <property type="protein sequence ID" value="CAD9867197.1"/>
    <property type="molecule type" value="Transcribed_RNA"/>
</dbReference>
<protein>
    <recommendedName>
        <fullName evidence="2">PPIase cyclophilin-type domain-containing protein</fullName>
    </recommendedName>
</protein>
<sequence>MANETSKTARNRVQALLVLLLALLQICSCLLVPHKGAVSEILDVKGRVERSPGLFFDEDNEPHVVSRKTFVLKTMKSAAIVFTGSTLYDYYKPASAYAASDNGPEVTGKVFLKISMDPDSPVEQIVIGLYGKEAPITSTNFMKVATANYREGISYDFSTVFRVDKDRRIDMGRVGAGMSTRLVRTTDSTGRVRTTKESTADGLINRESNDLKHDRPYLVSMKRGGGTYEFSIVPSPNSGLDKENIVFGEVISGKDIIDAINAVPTTQEDPLGSKEAFSSAGKNFDPRAKIAYVNKPLKKIVITKAGSL</sequence>
<feature type="domain" description="PPIase cyclophilin-type" evidence="2">
    <location>
        <begin position="119"/>
        <end position="307"/>
    </location>
</feature>
<proteinExistence type="predicted"/>
<dbReference type="GO" id="GO:0003755">
    <property type="term" value="F:peptidyl-prolyl cis-trans isomerase activity"/>
    <property type="evidence" value="ECO:0007669"/>
    <property type="project" value="InterPro"/>
</dbReference>
<dbReference type="SUPFAM" id="SSF50891">
    <property type="entry name" value="Cyclophilin-like"/>
    <property type="match status" value="1"/>
</dbReference>
<keyword evidence="1" id="KW-0732">Signal</keyword>
<evidence type="ECO:0000259" key="2">
    <source>
        <dbReference type="PROSITE" id="PS50072"/>
    </source>
</evidence>
<dbReference type="PROSITE" id="PS50072">
    <property type="entry name" value="CSA_PPIASE_2"/>
    <property type="match status" value="1"/>
</dbReference>
<gene>
    <name evidence="3" type="ORF">FJAP1339_LOCUS7933</name>
</gene>